<dbReference type="EMBL" id="CAJVPA010000184">
    <property type="protein sequence ID" value="CAG8378125.1"/>
    <property type="molecule type" value="Genomic_DNA"/>
</dbReference>
<keyword evidence="7" id="KW-0106">Calcium</keyword>
<dbReference type="AlphaFoldDB" id="A0A9W4J9R9"/>
<sequence length="297" mass="35192">MTWSLSFPYPPAKDGYWEPVTATLNWCEEDYYATEYAAEIVNTLTNLMFMWLGVQGILSCRRNGHDQIFNPMQLVDELSMIYTTCLMAYALFSYSRSTAVRVWLGLSLAGLAIFITLYYHYLQDPIFHQNAYALLTTVVVLRSMYIMEVTLRPKWRHSTEQDRLERQKKGLPVPTKERQHYENVRDTKMLKTMWFMVIYGLSMFLGGFFIWNLDNIFCSEIRRMRRAVGLPWGLFLEGHGWWHVMTGIGAYLYIVWGIWLRHCLNNRQDEYHLRWARFWHIPDVVRVSDMTAAKKST</sequence>
<evidence type="ECO:0000256" key="3">
    <source>
        <dbReference type="ARBA" id="ARBA00022692"/>
    </source>
</evidence>
<feature type="transmembrane region" description="Helical" evidence="9">
    <location>
        <begin position="102"/>
        <end position="121"/>
    </location>
</feature>
<keyword evidence="3 9" id="KW-0812">Transmembrane</keyword>
<dbReference type="Proteomes" id="UP001152646">
    <property type="component" value="Unassembled WGS sequence"/>
</dbReference>
<comment type="similarity">
    <text evidence="2">Belongs to the alkaline ceramidase family.</text>
</comment>
<keyword evidence="4" id="KW-0378">Hydrolase</keyword>
<accession>A0A9W4J9R9</accession>
<feature type="binding site" evidence="7">
    <location>
        <position position="39"/>
    </location>
    <ligand>
        <name>Ca(2+)</name>
        <dbReference type="ChEBI" id="CHEBI:29108"/>
    </ligand>
</feature>
<dbReference type="OrthoDB" id="187171at2759"/>
<dbReference type="GO" id="GO:0016811">
    <property type="term" value="F:hydrolase activity, acting on carbon-nitrogen (but not peptide) bonds, in linear amides"/>
    <property type="evidence" value="ECO:0007669"/>
    <property type="project" value="InterPro"/>
</dbReference>
<feature type="transmembrane region" description="Helical" evidence="9">
    <location>
        <begin position="240"/>
        <end position="260"/>
    </location>
</feature>
<comment type="cofactor">
    <cofactor evidence="8">
        <name>Zn(2+)</name>
        <dbReference type="ChEBI" id="CHEBI:29105"/>
    </cofactor>
</comment>
<evidence type="ECO:0000256" key="2">
    <source>
        <dbReference type="ARBA" id="ARBA00009780"/>
    </source>
</evidence>
<dbReference type="InterPro" id="IPR008901">
    <property type="entry name" value="ACER"/>
</dbReference>
<keyword evidence="8" id="KW-0862">Zinc</keyword>
<dbReference type="GO" id="GO:0046872">
    <property type="term" value="F:metal ion binding"/>
    <property type="evidence" value="ECO:0007669"/>
    <property type="project" value="UniProtKB-KW"/>
</dbReference>
<feature type="transmembrane region" description="Helical" evidence="9">
    <location>
        <begin position="78"/>
        <end position="95"/>
    </location>
</feature>
<feature type="binding site" evidence="8">
    <location>
        <position position="243"/>
    </location>
    <ligand>
        <name>Zn(2+)</name>
        <dbReference type="ChEBI" id="CHEBI:29105"/>
        <note>catalytic</note>
    </ligand>
</feature>
<keyword evidence="7" id="KW-0479">Metal-binding</keyword>
<proteinExistence type="inferred from homology"/>
<comment type="caution">
    <text evidence="10">The sequence shown here is derived from an EMBL/GenBank/DDBJ whole genome shotgun (WGS) entry which is preliminary data.</text>
</comment>
<evidence type="ECO:0000256" key="6">
    <source>
        <dbReference type="ARBA" id="ARBA00023136"/>
    </source>
</evidence>
<dbReference type="PANTHER" id="PTHR46187:SF3">
    <property type="entry name" value="ALKALINE CERAMIDASE 3"/>
    <property type="match status" value="1"/>
</dbReference>
<gene>
    <name evidence="10" type="ORF">PSALAMII_LOCUS5728</name>
</gene>
<feature type="binding site" evidence="7">
    <location>
        <position position="28"/>
    </location>
    <ligand>
        <name>Ca(2+)</name>
        <dbReference type="ChEBI" id="CHEBI:29108"/>
    </ligand>
</feature>
<evidence type="ECO:0000313" key="10">
    <source>
        <dbReference type="EMBL" id="CAG8378125.1"/>
    </source>
</evidence>
<evidence type="ECO:0008006" key="12">
    <source>
        <dbReference type="Google" id="ProtNLM"/>
    </source>
</evidence>
<feature type="binding site" evidence="7">
    <location>
        <position position="26"/>
    </location>
    <ligand>
        <name>Ca(2+)</name>
        <dbReference type="ChEBI" id="CHEBI:29108"/>
    </ligand>
</feature>
<feature type="binding site" evidence="8">
    <location>
        <position position="65"/>
    </location>
    <ligand>
        <name>Zn(2+)</name>
        <dbReference type="ChEBI" id="CHEBI:29105"/>
        <note>catalytic</note>
    </ligand>
</feature>
<keyword evidence="5 9" id="KW-1133">Transmembrane helix</keyword>
<dbReference type="Pfam" id="PF05875">
    <property type="entry name" value="Ceramidase"/>
    <property type="match status" value="2"/>
</dbReference>
<dbReference type="GO" id="GO:0046513">
    <property type="term" value="P:ceramide biosynthetic process"/>
    <property type="evidence" value="ECO:0007669"/>
    <property type="project" value="TreeGrafter"/>
</dbReference>
<evidence type="ECO:0000313" key="11">
    <source>
        <dbReference type="Proteomes" id="UP001152646"/>
    </source>
</evidence>
<dbReference type="GO" id="GO:0046514">
    <property type="term" value="P:ceramide catabolic process"/>
    <property type="evidence" value="ECO:0007669"/>
    <property type="project" value="TreeGrafter"/>
</dbReference>
<evidence type="ECO:0000256" key="1">
    <source>
        <dbReference type="ARBA" id="ARBA00004141"/>
    </source>
</evidence>
<evidence type="ECO:0000256" key="9">
    <source>
        <dbReference type="SAM" id="Phobius"/>
    </source>
</evidence>
<evidence type="ECO:0000256" key="4">
    <source>
        <dbReference type="ARBA" id="ARBA00022801"/>
    </source>
</evidence>
<organism evidence="10 11">
    <name type="scientific">Penicillium salamii</name>
    <dbReference type="NCBI Taxonomy" id="1612424"/>
    <lineage>
        <taxon>Eukaryota</taxon>
        <taxon>Fungi</taxon>
        <taxon>Dikarya</taxon>
        <taxon>Ascomycota</taxon>
        <taxon>Pezizomycotina</taxon>
        <taxon>Eurotiomycetes</taxon>
        <taxon>Eurotiomycetidae</taxon>
        <taxon>Eurotiales</taxon>
        <taxon>Aspergillaceae</taxon>
        <taxon>Penicillium</taxon>
    </lineage>
</organism>
<feature type="binding site" evidence="8">
    <location>
        <position position="239"/>
    </location>
    <ligand>
        <name>Zn(2+)</name>
        <dbReference type="ChEBI" id="CHEBI:29105"/>
        <note>catalytic</note>
    </ligand>
</feature>
<evidence type="ECO:0000256" key="5">
    <source>
        <dbReference type="ARBA" id="ARBA00022989"/>
    </source>
</evidence>
<dbReference type="GO" id="GO:0005789">
    <property type="term" value="C:endoplasmic reticulum membrane"/>
    <property type="evidence" value="ECO:0007669"/>
    <property type="project" value="TreeGrafter"/>
</dbReference>
<reference evidence="10" key="1">
    <citation type="submission" date="2021-07" db="EMBL/GenBank/DDBJ databases">
        <authorList>
            <person name="Branca A.L. A."/>
        </authorList>
    </citation>
    <scope>NUCLEOTIDE SEQUENCE</scope>
</reference>
<comment type="subcellular location">
    <subcellularLocation>
        <location evidence="1">Membrane</location>
        <topology evidence="1">Multi-pass membrane protein</topology>
    </subcellularLocation>
</comment>
<feature type="transmembrane region" description="Helical" evidence="9">
    <location>
        <begin position="193"/>
        <end position="213"/>
    </location>
</feature>
<evidence type="ECO:0000256" key="8">
    <source>
        <dbReference type="PIRSR" id="PIRSR608901-2"/>
    </source>
</evidence>
<dbReference type="PANTHER" id="PTHR46187">
    <property type="entry name" value="ALKALINE CERAMIDASE 3"/>
    <property type="match status" value="1"/>
</dbReference>
<feature type="transmembrane region" description="Helical" evidence="9">
    <location>
        <begin position="127"/>
        <end position="147"/>
    </location>
</feature>
<protein>
    <recommendedName>
        <fullName evidence="12">Alkaline phytoceramidase</fullName>
    </recommendedName>
</protein>
<name>A0A9W4J9R9_9EURO</name>
<evidence type="ECO:0000256" key="7">
    <source>
        <dbReference type="PIRSR" id="PIRSR608901-1"/>
    </source>
</evidence>
<keyword evidence="6 9" id="KW-0472">Membrane</keyword>